<dbReference type="EMBL" id="CP017174">
    <property type="protein sequence ID" value="QDE68526.1"/>
    <property type="molecule type" value="Genomic_DNA"/>
</dbReference>
<dbReference type="Gene3D" id="1.25.40.10">
    <property type="entry name" value="Tetratricopeptide repeat domain"/>
    <property type="match status" value="7"/>
</dbReference>
<dbReference type="PANTHER" id="PTHR12558:SF13">
    <property type="entry name" value="CELL DIVISION CYCLE PROTEIN 27 HOMOLOG"/>
    <property type="match status" value="1"/>
</dbReference>
<name>A0AAE6KSS0_MYXXA</name>
<feature type="repeat" description="TPR" evidence="1">
    <location>
        <begin position="312"/>
        <end position="345"/>
    </location>
</feature>
<sequence>MLRPATASPSSPVLAIRSRLSMSERNDVPRTTVPVAPLPVSGAPASPNAPVTETQAQAAPTAPAAAANTRAEDEARERIASLEREAKALSTTEPHTAALLFHEVGLLWEEPLKNPRNAAVAFQNAYKLAPRYLVNIRAARRLFADVGNWQMVLQLMDAELAATDDARHQAALLFEKGIILQERLSRDEESAACLKQCLERRPTDVVVLTQLESVYAARNDAPALVEVYRLIAATVQQPSLRAHYLTAAGLLLEERLKQKEGAAALFREAFALDRSDLQLLAAMKRLAEREGRVDELLAALGAEAAALGAQAAPAYLQIAKVYERNDRKDDALAALLAARQVSPNEPLVLSELAGIYETQGRFEELSDVLLARVGSLNDESELVATNLRLAALYEEVLKRESDAAARYQAIVARIPGHAAALAGLGKLYYRMQDWERLVAVFDAEVAAAEDAKQKAARMYKAAEILEERLGRQEDAISRYNACLQLQPGYLPAQKALTRLYERQGRFAELVAMYEQDLLQTSDRDQLITTLNKMAVVYEDRLGDLDHAIECMKRILDLASDHLPTIRNLARLHERASRFRELLETHDLEASLAGDTKQVLSLLHRNAEILDENLKDRAGAISAYERVLALSPSYLPALKALGRLYAQDGRWEKLVDMYRAESESSASTEQAAALIYKIGELYEQRLNQDNEAIASYNEALMLAPSYFPALRALARIYRAQAAWESLVEVLRAEAANRTDPLERANALYQAAAIWEEQLLRPELAIDTYQEVLRLTPAHAATLRALERLYLAQDNVKELVGILDRETQVGSTSAAKVTAYLKLARLYLDRFQEPSRAAQCCEAVLALDAGNLTALTLLERIRASDRPRRAELRQRIADRVNDPRLATALRLSAAVDLDRSPAEGTLEAYKRAFEADPGDARLAFVLERGLRQAGDAAGLARLYTMRLASAQDAEEALEMLLRTAELADTRFNDLERAAALYRQALELQSQCLPAIQGARRVALKRGDFTGARAALEAEARVSRDPRGAIEAFIGAAKLAVGRLNDADGATALYRQALEKDPLHAGAQAGLEELLAQRGGSADLAALQERRAEAKLAQRDGLAAATAFVSAARLHHTTLNDRARALALLEKALSAQPGHPEALELRGALLLEAQQYPEAAAMLSQRVQLGGDPRVLAQFHMTLGNLYASHLNDPSRAAAHYQTVLATLPRHLEALERLAGLHTQARNWAGAVDCLHKLLQQELPPEPRARFTLELARTYDEGLGDAGAATPLYRRALELSPGNPALVDRLVVLYERARNLPELAQLLEAQAAGQLAVEPKRAATLRMRAADLYAGPLSEPARATALYRQVVDGDGTNLQARAVLAELYARDSSSVPMAIEEHRQILRQDPTRVDSLHALFKLWEGLKQLDKAFCAAAALHFLRSANEVELAFYMEARTRLAQEAREALTQTDVDSVLMHPGARGPLLEVLRAMGEHLEKVYPPNFEIVGVNPKADRLKPDSAVYKAIRAVAQVFGVESFEAYQARRGLTVLETTEPMSVCIGQDVVRRFNAREQKFLLGRAALGLLNKTAVLEKLSQGETADLFGSAVRLHAPQFSALGRRNDESVKQLKRAFPRKALKALEIPAMSLGDAQKVDLAPWLEAIDYSADRAGLLMCGDVAVGLGMVLREDPNFAGARLDTPEPMIQAVREGERLRTILAWAFTDDFFRLRQRLGLGL</sequence>
<dbReference type="SUPFAM" id="SSF48452">
    <property type="entry name" value="TPR-like"/>
    <property type="match status" value="6"/>
</dbReference>
<gene>
    <name evidence="3" type="ORF">BHS09_16880</name>
</gene>
<dbReference type="SMART" id="SM00028">
    <property type="entry name" value="TPR"/>
    <property type="match status" value="13"/>
</dbReference>
<dbReference type="PROSITE" id="PS50005">
    <property type="entry name" value="TPR"/>
    <property type="match status" value="1"/>
</dbReference>
<protein>
    <submittedName>
        <fullName evidence="3">Adventurous gliding motility protein K</fullName>
    </submittedName>
</protein>
<evidence type="ECO:0000256" key="2">
    <source>
        <dbReference type="SAM" id="MobiDB-lite"/>
    </source>
</evidence>
<dbReference type="InterPro" id="IPR019734">
    <property type="entry name" value="TPR_rpt"/>
</dbReference>
<keyword evidence="1" id="KW-0802">TPR repeat</keyword>
<dbReference type="Pfam" id="PF13181">
    <property type="entry name" value="TPR_8"/>
    <property type="match status" value="1"/>
</dbReference>
<evidence type="ECO:0000256" key="1">
    <source>
        <dbReference type="PROSITE-ProRule" id="PRU00339"/>
    </source>
</evidence>
<evidence type="ECO:0000313" key="3">
    <source>
        <dbReference type="EMBL" id="QDE68526.1"/>
    </source>
</evidence>
<proteinExistence type="predicted"/>
<dbReference type="Pfam" id="PF13176">
    <property type="entry name" value="TPR_7"/>
    <property type="match status" value="4"/>
</dbReference>
<organism evidence="3 4">
    <name type="scientific">Myxococcus xanthus</name>
    <dbReference type="NCBI Taxonomy" id="34"/>
    <lineage>
        <taxon>Bacteria</taxon>
        <taxon>Pseudomonadati</taxon>
        <taxon>Myxococcota</taxon>
        <taxon>Myxococcia</taxon>
        <taxon>Myxococcales</taxon>
        <taxon>Cystobacterineae</taxon>
        <taxon>Myxococcaceae</taxon>
        <taxon>Myxococcus</taxon>
    </lineage>
</organism>
<feature type="region of interest" description="Disordered" evidence="2">
    <location>
        <begin position="1"/>
        <end position="76"/>
    </location>
</feature>
<reference evidence="3 4" key="1">
    <citation type="journal article" date="2019" name="Science">
        <title>Social genes are selection hotspots in kin groups of a soil microbe.</title>
        <authorList>
            <person name="Wielgoss S."/>
            <person name="Wolfensberger R."/>
            <person name="Sun L."/>
            <person name="Fiegna F."/>
            <person name="Velicer G.J."/>
        </authorList>
    </citation>
    <scope>NUCLEOTIDE SEQUENCE [LARGE SCALE GENOMIC DNA]</scope>
    <source>
        <strain evidence="3 4">MC3.5.9c15</strain>
    </source>
</reference>
<evidence type="ECO:0000313" key="4">
    <source>
        <dbReference type="Proteomes" id="UP000320179"/>
    </source>
</evidence>
<feature type="compositionally biased region" description="Low complexity" evidence="2">
    <location>
        <begin position="49"/>
        <end position="69"/>
    </location>
</feature>
<accession>A0AAE6KSS0</accession>
<dbReference type="Proteomes" id="UP000320179">
    <property type="component" value="Chromosome"/>
</dbReference>
<dbReference type="InterPro" id="IPR011990">
    <property type="entry name" value="TPR-like_helical_dom_sf"/>
</dbReference>
<dbReference type="PANTHER" id="PTHR12558">
    <property type="entry name" value="CELL DIVISION CYCLE 16,23,27"/>
    <property type="match status" value="1"/>
</dbReference>